<dbReference type="SUPFAM" id="SSF53597">
    <property type="entry name" value="Dihydrofolate reductase-like"/>
    <property type="match status" value="1"/>
</dbReference>
<evidence type="ECO:0000313" key="7">
    <source>
        <dbReference type="Proteomes" id="UP000572377"/>
    </source>
</evidence>
<dbReference type="Pfam" id="PF01872">
    <property type="entry name" value="RibD_C"/>
    <property type="match status" value="1"/>
</dbReference>
<evidence type="ECO:0000256" key="3">
    <source>
        <dbReference type="ARBA" id="ARBA00023002"/>
    </source>
</evidence>
<dbReference type="RefSeq" id="WP_171322444.1">
    <property type="nucleotide sequence ID" value="NZ_JABFBC010000001.1"/>
</dbReference>
<feature type="domain" description="Bacterial bifunctional deaminase-reductase C-terminal" evidence="5">
    <location>
        <begin position="52"/>
        <end position="219"/>
    </location>
</feature>
<feature type="compositionally biased region" description="Low complexity" evidence="4">
    <location>
        <begin position="260"/>
        <end position="276"/>
    </location>
</feature>
<feature type="region of interest" description="Disordered" evidence="4">
    <location>
        <begin position="258"/>
        <end position="286"/>
    </location>
</feature>
<keyword evidence="3" id="KW-0560">Oxidoreductase</keyword>
<name>A0A849KW81_9RHOB</name>
<evidence type="ECO:0000256" key="2">
    <source>
        <dbReference type="ARBA" id="ARBA00022857"/>
    </source>
</evidence>
<organism evidence="6 7">
    <name type="scientific">Halovulum dunhuangense</name>
    <dbReference type="NCBI Taxonomy" id="1505036"/>
    <lineage>
        <taxon>Bacteria</taxon>
        <taxon>Pseudomonadati</taxon>
        <taxon>Pseudomonadota</taxon>
        <taxon>Alphaproteobacteria</taxon>
        <taxon>Rhodobacterales</taxon>
        <taxon>Paracoccaceae</taxon>
        <taxon>Halovulum</taxon>
    </lineage>
</organism>
<proteinExistence type="predicted"/>
<dbReference type="Proteomes" id="UP000572377">
    <property type="component" value="Unassembled WGS sequence"/>
</dbReference>
<comment type="caution">
    <text evidence="6">The sequence shown here is derived from an EMBL/GenBank/DDBJ whole genome shotgun (WGS) entry which is preliminary data.</text>
</comment>
<keyword evidence="2" id="KW-0521">NADP</keyword>
<dbReference type="Gene3D" id="3.40.430.10">
    <property type="entry name" value="Dihydrofolate Reductase, subunit A"/>
    <property type="match status" value="1"/>
</dbReference>
<dbReference type="PANTHER" id="PTHR38011:SF7">
    <property type="entry name" value="2,5-DIAMINO-6-RIBOSYLAMINO-4(3H)-PYRIMIDINONE 5'-PHOSPHATE REDUCTASE"/>
    <property type="match status" value="1"/>
</dbReference>
<evidence type="ECO:0000256" key="4">
    <source>
        <dbReference type="SAM" id="MobiDB-lite"/>
    </source>
</evidence>
<dbReference type="InterPro" id="IPR024072">
    <property type="entry name" value="DHFR-like_dom_sf"/>
</dbReference>
<keyword evidence="7" id="KW-1185">Reference proteome</keyword>
<evidence type="ECO:0000259" key="5">
    <source>
        <dbReference type="Pfam" id="PF01872"/>
    </source>
</evidence>
<evidence type="ECO:0000313" key="6">
    <source>
        <dbReference type="EMBL" id="NNU79445.1"/>
    </source>
</evidence>
<dbReference type="InterPro" id="IPR050765">
    <property type="entry name" value="Riboflavin_Biosynth_HTPR"/>
</dbReference>
<dbReference type="GO" id="GO:0008703">
    <property type="term" value="F:5-amino-6-(5-phosphoribosylamino)uracil reductase activity"/>
    <property type="evidence" value="ECO:0007669"/>
    <property type="project" value="InterPro"/>
</dbReference>
<accession>A0A849KW81</accession>
<dbReference type="GO" id="GO:0009231">
    <property type="term" value="P:riboflavin biosynthetic process"/>
    <property type="evidence" value="ECO:0007669"/>
    <property type="project" value="InterPro"/>
</dbReference>
<evidence type="ECO:0000256" key="1">
    <source>
        <dbReference type="ARBA" id="ARBA00005104"/>
    </source>
</evidence>
<protein>
    <submittedName>
        <fullName evidence="6">RibD family protein</fullName>
    </submittedName>
</protein>
<gene>
    <name evidence="6" type="ORF">HMH01_03245</name>
</gene>
<reference evidence="6 7" key="1">
    <citation type="submission" date="2020-05" db="EMBL/GenBank/DDBJ databases">
        <title>Gimesia benthica sp. nov., a novel planctomycete isolated from a deep-sea water sample of the Northwest Indian Ocean.</title>
        <authorList>
            <person name="Wang J."/>
            <person name="Ruan C."/>
            <person name="Song L."/>
            <person name="Zhu Y."/>
            <person name="Li A."/>
            <person name="Zheng X."/>
            <person name="Wang L."/>
            <person name="Lu Z."/>
            <person name="Huang Y."/>
            <person name="Du W."/>
            <person name="Zhou Y."/>
            <person name="Huang L."/>
            <person name="Dai X."/>
        </authorList>
    </citation>
    <scope>NUCLEOTIDE SEQUENCE [LARGE SCALE GENOMIC DNA]</scope>
    <source>
        <strain evidence="6 7">YYQ-30</strain>
    </source>
</reference>
<dbReference type="EMBL" id="JABFBC010000001">
    <property type="protein sequence ID" value="NNU79445.1"/>
    <property type="molecule type" value="Genomic_DNA"/>
</dbReference>
<dbReference type="PANTHER" id="PTHR38011">
    <property type="entry name" value="DIHYDROFOLATE REDUCTASE FAMILY PROTEIN (AFU_ORTHOLOGUE AFUA_8G06820)"/>
    <property type="match status" value="1"/>
</dbReference>
<dbReference type="InterPro" id="IPR002734">
    <property type="entry name" value="RibDG_C"/>
</dbReference>
<comment type="pathway">
    <text evidence="1">Cofactor biosynthesis; riboflavin biosynthesis.</text>
</comment>
<sequence length="286" mass="30017">MLAIDATPRLWAHLLDLRAGQAVADRPEWTAAERAALELYAPIARRDTAPLVLGQIGQSLDGRVATVTGDARDVSGPDGLVHLHRIRALVDAVVIGIGTALHDTPQLTVRLVPGDSPARVVIDPSGRLPDDAPMLAPNGARRIVVQAVDRPRPAGVEVVRLARTGERLQPAAILSALRERGLHSILVEGGSTTLAHFLEAGCLDRLHVAVAPLIIGAGPAGLTTSPVERLSRACRPVTRVYGLGSDVLFDCQMPEAETQGARPRGGARAGLDAAVASHGPAMQPDR</sequence>
<dbReference type="AlphaFoldDB" id="A0A849KW81"/>